<protein>
    <submittedName>
        <fullName evidence="2">Uncharacterized protein</fullName>
    </submittedName>
</protein>
<evidence type="ECO:0000313" key="3">
    <source>
        <dbReference type="Proteomes" id="UP000518752"/>
    </source>
</evidence>
<evidence type="ECO:0000256" key="1">
    <source>
        <dbReference type="SAM" id="MobiDB-lite"/>
    </source>
</evidence>
<dbReference type="Proteomes" id="UP000518752">
    <property type="component" value="Unassembled WGS sequence"/>
</dbReference>
<dbReference type="EMBL" id="JAACJN010000026">
    <property type="protein sequence ID" value="KAF5388870.1"/>
    <property type="molecule type" value="Genomic_DNA"/>
</dbReference>
<sequence>MRPILAHFMANRYTQIKAENPGKGRRYRKLCVLEAFWASFPSEPGKNEHTKLPPEPAMNLFTEDDEPYDLFTSDVVGGIVLRTDYSDEDSWNVFLAKLNEELSEGAQENTSEHANVEMEDEDENSDEEEEEGKLIKVINPSSPEERAIFENISNLRALRLFNDVDIQPAPLVPAGTKPISPPNRLADAFGWQEVYTGITIWIYDAQSNSDRSARLVSGSGDSEVYGTAAGDSWRAQVSHIPELQLSMTFENMKINFGGLDRWDYSERKRNLEEANVFAV</sequence>
<feature type="region of interest" description="Disordered" evidence="1">
    <location>
        <begin position="103"/>
        <end position="133"/>
    </location>
</feature>
<dbReference type="AlphaFoldDB" id="A0A8H5HSU0"/>
<accession>A0A8H5HSU0</accession>
<dbReference type="OrthoDB" id="204784at2759"/>
<proteinExistence type="predicted"/>
<feature type="compositionally biased region" description="Acidic residues" evidence="1">
    <location>
        <begin position="117"/>
        <end position="131"/>
    </location>
</feature>
<gene>
    <name evidence="2" type="ORF">D9757_005684</name>
</gene>
<evidence type="ECO:0000313" key="2">
    <source>
        <dbReference type="EMBL" id="KAF5388870.1"/>
    </source>
</evidence>
<reference evidence="2 3" key="1">
    <citation type="journal article" date="2020" name="ISME J.">
        <title>Uncovering the hidden diversity of litter-decomposition mechanisms in mushroom-forming fungi.</title>
        <authorList>
            <person name="Floudas D."/>
            <person name="Bentzer J."/>
            <person name="Ahren D."/>
            <person name="Johansson T."/>
            <person name="Persson P."/>
            <person name="Tunlid A."/>
        </authorList>
    </citation>
    <scope>NUCLEOTIDE SEQUENCE [LARGE SCALE GENOMIC DNA]</scope>
    <source>
        <strain evidence="2 3">CBS 406.79</strain>
    </source>
</reference>
<organism evidence="2 3">
    <name type="scientific">Collybiopsis confluens</name>
    <dbReference type="NCBI Taxonomy" id="2823264"/>
    <lineage>
        <taxon>Eukaryota</taxon>
        <taxon>Fungi</taxon>
        <taxon>Dikarya</taxon>
        <taxon>Basidiomycota</taxon>
        <taxon>Agaricomycotina</taxon>
        <taxon>Agaricomycetes</taxon>
        <taxon>Agaricomycetidae</taxon>
        <taxon>Agaricales</taxon>
        <taxon>Marasmiineae</taxon>
        <taxon>Omphalotaceae</taxon>
        <taxon>Collybiopsis</taxon>
    </lineage>
</organism>
<name>A0A8H5HSU0_9AGAR</name>
<comment type="caution">
    <text evidence="2">The sequence shown here is derived from an EMBL/GenBank/DDBJ whole genome shotgun (WGS) entry which is preliminary data.</text>
</comment>
<keyword evidence="3" id="KW-1185">Reference proteome</keyword>